<feature type="region of interest" description="Disordered" evidence="16">
    <location>
        <begin position="546"/>
        <end position="596"/>
    </location>
</feature>
<feature type="transmembrane region" description="Helical" evidence="17">
    <location>
        <begin position="512"/>
        <end position="536"/>
    </location>
</feature>
<dbReference type="SUPFAM" id="SSF53474">
    <property type="entry name" value="alpha/beta-Hydrolases"/>
    <property type="match status" value="1"/>
</dbReference>
<evidence type="ECO:0000256" key="9">
    <source>
        <dbReference type="ARBA" id="ARBA00022801"/>
    </source>
</evidence>
<protein>
    <recommendedName>
        <fullName evidence="15">Carboxypeptidase</fullName>
        <ecNumber evidence="15">3.4.16.-</ecNumber>
    </recommendedName>
</protein>
<dbReference type="STRING" id="97359.A0A550CSQ2"/>
<keyword evidence="12 17" id="KW-0472">Membrane</keyword>
<evidence type="ECO:0000256" key="10">
    <source>
        <dbReference type="ARBA" id="ARBA00022989"/>
    </source>
</evidence>
<comment type="caution">
    <text evidence="18">The sequence shown here is derived from an EMBL/GenBank/DDBJ whole genome shotgun (WGS) entry which is preliminary data.</text>
</comment>
<sequence length="596" mass="66218">MLYLSALFLASTFLSHHVVVGLPADVTAASFYVPALPDLHQDPQRPLHLYAGHILSDPDQDREVQSHLYFVLVKNRRTADKNRVLFWFNGGPGCSSFDGLMMENGPWRTDGNGGIKLVDGGWEEYTTVVYIDQPAGTGYSYTADGHYIHTLEEASAQLLVFLKNFYDVFPEYKAMETYLAGESYAGQYIPYFADAILNSDLGIPLNGIAIGNGWIDARNQYPAYFKYLAAQGILSEGTAEYDKAKETSDQCSRKYLEDFEKGNSSEPTSISTCERTLMDIAAVRRKKVKGQEVCMNIYDVRLDDTYPDCGMNWPPDVQPINTYLNRPEVITAFHASSHTTPWTECSNAVGRQFYMKQHNSSVTLMPSLLERIPVLLFAGDQDYICNYVGQEDMIAALSWNSGTGFGDAEPLAWSVNGEAAGTWTAARNLTYVRVYNASHMVPYDLPHVAHDMISRFMGVDFAAITAGSARIPSSVGPDAKPHFATPEEAELEAEPGGKPGKTEEQHTAMEEAYFNAGSSVLVLVVVFAVIGAVMWVRYWRRARAQPVERADEEESIPLNTREQEPDSADKVKGRRSLSPAAPVFELGSDDETYHNR</sequence>
<feature type="signal peptide" evidence="15">
    <location>
        <begin position="1"/>
        <end position="21"/>
    </location>
</feature>
<dbReference type="AlphaFoldDB" id="A0A550CSQ2"/>
<keyword evidence="6 17" id="KW-0812">Transmembrane</keyword>
<evidence type="ECO:0000313" key="19">
    <source>
        <dbReference type="Proteomes" id="UP000320762"/>
    </source>
</evidence>
<name>A0A550CSQ2_9AGAR</name>
<feature type="compositionally biased region" description="Basic and acidic residues" evidence="16">
    <location>
        <begin position="561"/>
        <end position="571"/>
    </location>
</feature>
<keyword evidence="19" id="KW-1185">Reference proteome</keyword>
<comment type="similarity">
    <text evidence="3 15">Belongs to the peptidase S10 family.</text>
</comment>
<comment type="subcellular location">
    <subcellularLocation>
        <location evidence="2">Golgi apparatus</location>
        <location evidence="2">trans-Golgi network membrane</location>
        <topology evidence="2">Single-pass type I membrane protein</topology>
    </subcellularLocation>
</comment>
<evidence type="ECO:0000256" key="4">
    <source>
        <dbReference type="ARBA" id="ARBA00022645"/>
    </source>
</evidence>
<dbReference type="OrthoDB" id="443318at2759"/>
<dbReference type="GO" id="GO:0006508">
    <property type="term" value="P:proteolysis"/>
    <property type="evidence" value="ECO:0007669"/>
    <property type="project" value="UniProtKB-KW"/>
</dbReference>
<evidence type="ECO:0000256" key="6">
    <source>
        <dbReference type="ARBA" id="ARBA00022692"/>
    </source>
</evidence>
<keyword evidence="4 15" id="KW-0121">Carboxypeptidase</keyword>
<dbReference type="InterPro" id="IPR033124">
    <property type="entry name" value="Ser_caboxypep_his_AS"/>
</dbReference>
<dbReference type="GO" id="GO:0005802">
    <property type="term" value="C:trans-Golgi network"/>
    <property type="evidence" value="ECO:0007669"/>
    <property type="project" value="TreeGrafter"/>
</dbReference>
<evidence type="ECO:0000256" key="16">
    <source>
        <dbReference type="SAM" id="MobiDB-lite"/>
    </source>
</evidence>
<dbReference type="Gene3D" id="3.40.50.1820">
    <property type="entry name" value="alpha/beta hydrolase"/>
    <property type="match status" value="1"/>
</dbReference>
<evidence type="ECO:0000256" key="5">
    <source>
        <dbReference type="ARBA" id="ARBA00022670"/>
    </source>
</evidence>
<comment type="function">
    <text evidence="14">Protease with a carboxypeptidase B-like function involved in the C-terminal processing of the lysine and arginine residues from protein precursors. Promotes cell fusion and is involved in the programmed cell death.</text>
</comment>
<dbReference type="FunFam" id="3.40.50.1820:FF:000121">
    <property type="entry name" value="Carboxypeptidase D"/>
    <property type="match status" value="1"/>
</dbReference>
<evidence type="ECO:0000256" key="2">
    <source>
        <dbReference type="ARBA" id="ARBA00004393"/>
    </source>
</evidence>
<reference evidence="18 19" key="1">
    <citation type="journal article" date="2019" name="New Phytol.">
        <title>Comparative genomics reveals unique wood-decay strategies and fruiting body development in the Schizophyllaceae.</title>
        <authorList>
            <person name="Almasi E."/>
            <person name="Sahu N."/>
            <person name="Krizsan K."/>
            <person name="Balint B."/>
            <person name="Kovacs G.M."/>
            <person name="Kiss B."/>
            <person name="Cseklye J."/>
            <person name="Drula E."/>
            <person name="Henrissat B."/>
            <person name="Nagy I."/>
            <person name="Chovatia M."/>
            <person name="Adam C."/>
            <person name="LaButti K."/>
            <person name="Lipzen A."/>
            <person name="Riley R."/>
            <person name="Grigoriev I.V."/>
            <person name="Nagy L.G."/>
        </authorList>
    </citation>
    <scope>NUCLEOTIDE SEQUENCE [LARGE SCALE GENOMIC DNA]</scope>
    <source>
        <strain evidence="18 19">NL-1724</strain>
    </source>
</reference>
<organism evidence="18 19">
    <name type="scientific">Schizophyllum amplum</name>
    <dbReference type="NCBI Taxonomy" id="97359"/>
    <lineage>
        <taxon>Eukaryota</taxon>
        <taxon>Fungi</taxon>
        <taxon>Dikarya</taxon>
        <taxon>Basidiomycota</taxon>
        <taxon>Agaricomycotina</taxon>
        <taxon>Agaricomycetes</taxon>
        <taxon>Agaricomycetidae</taxon>
        <taxon>Agaricales</taxon>
        <taxon>Schizophyllaceae</taxon>
        <taxon>Schizophyllum</taxon>
    </lineage>
</organism>
<dbReference type="PANTHER" id="PTHR11802">
    <property type="entry name" value="SERINE PROTEASE FAMILY S10 SERINE CARBOXYPEPTIDASE"/>
    <property type="match status" value="1"/>
</dbReference>
<keyword evidence="9 15" id="KW-0378">Hydrolase</keyword>
<keyword evidence="7" id="KW-0053">Apoptosis</keyword>
<keyword evidence="5 15" id="KW-0645">Protease</keyword>
<evidence type="ECO:0000256" key="12">
    <source>
        <dbReference type="ARBA" id="ARBA00023136"/>
    </source>
</evidence>
<dbReference type="InterPro" id="IPR001563">
    <property type="entry name" value="Peptidase_S10"/>
</dbReference>
<accession>A0A550CSQ2</accession>
<dbReference type="GO" id="GO:0004185">
    <property type="term" value="F:serine-type carboxypeptidase activity"/>
    <property type="evidence" value="ECO:0007669"/>
    <property type="project" value="UniProtKB-UniRule"/>
</dbReference>
<feature type="chain" id="PRO_5022258514" description="Carboxypeptidase" evidence="15">
    <location>
        <begin position="22"/>
        <end position="596"/>
    </location>
</feature>
<dbReference type="Pfam" id="PF00450">
    <property type="entry name" value="Peptidase_S10"/>
    <property type="match status" value="1"/>
</dbReference>
<evidence type="ECO:0000256" key="13">
    <source>
        <dbReference type="ARBA" id="ARBA00023180"/>
    </source>
</evidence>
<dbReference type="PANTHER" id="PTHR11802:SF190">
    <property type="entry name" value="PHEROMONE-PROCESSING CARBOXYPEPTIDASE KEX1"/>
    <property type="match status" value="1"/>
</dbReference>
<evidence type="ECO:0000256" key="1">
    <source>
        <dbReference type="ARBA" id="ARBA00001003"/>
    </source>
</evidence>
<evidence type="ECO:0000256" key="11">
    <source>
        <dbReference type="ARBA" id="ARBA00023034"/>
    </source>
</evidence>
<dbReference type="PRINTS" id="PR00724">
    <property type="entry name" value="CRBOXYPTASEC"/>
</dbReference>
<evidence type="ECO:0000256" key="17">
    <source>
        <dbReference type="SAM" id="Phobius"/>
    </source>
</evidence>
<dbReference type="GO" id="GO:0006915">
    <property type="term" value="P:apoptotic process"/>
    <property type="evidence" value="ECO:0007669"/>
    <property type="project" value="UniProtKB-KW"/>
</dbReference>
<dbReference type="InterPro" id="IPR029058">
    <property type="entry name" value="AB_hydrolase_fold"/>
</dbReference>
<evidence type="ECO:0000256" key="3">
    <source>
        <dbReference type="ARBA" id="ARBA00009431"/>
    </source>
</evidence>
<keyword evidence="13" id="KW-0325">Glycoprotein</keyword>
<proteinExistence type="inferred from homology"/>
<evidence type="ECO:0000256" key="15">
    <source>
        <dbReference type="RuleBase" id="RU361156"/>
    </source>
</evidence>
<keyword evidence="8 15" id="KW-0732">Signal</keyword>
<dbReference type="EC" id="3.4.16.-" evidence="15"/>
<evidence type="ECO:0000256" key="8">
    <source>
        <dbReference type="ARBA" id="ARBA00022729"/>
    </source>
</evidence>
<dbReference type="PROSITE" id="PS00560">
    <property type="entry name" value="CARBOXYPEPT_SER_HIS"/>
    <property type="match status" value="1"/>
</dbReference>
<comment type="catalytic activity">
    <reaction evidence="1">
        <text>Preferential release of a C-terminal arginine or lysine residue.</text>
        <dbReference type="EC" id="3.4.16.6"/>
    </reaction>
</comment>
<evidence type="ECO:0000313" key="18">
    <source>
        <dbReference type="EMBL" id="TRM67815.1"/>
    </source>
</evidence>
<evidence type="ECO:0000256" key="7">
    <source>
        <dbReference type="ARBA" id="ARBA00022703"/>
    </source>
</evidence>
<feature type="region of interest" description="Disordered" evidence="16">
    <location>
        <begin position="473"/>
        <end position="505"/>
    </location>
</feature>
<dbReference type="PROSITE" id="PS00131">
    <property type="entry name" value="CARBOXYPEPT_SER_SER"/>
    <property type="match status" value="1"/>
</dbReference>
<dbReference type="InterPro" id="IPR018202">
    <property type="entry name" value="Ser_caboxypep_ser_AS"/>
</dbReference>
<dbReference type="Proteomes" id="UP000320762">
    <property type="component" value="Unassembled WGS sequence"/>
</dbReference>
<evidence type="ECO:0000256" key="14">
    <source>
        <dbReference type="ARBA" id="ARBA00037042"/>
    </source>
</evidence>
<dbReference type="EMBL" id="VDMD01000002">
    <property type="protein sequence ID" value="TRM67815.1"/>
    <property type="molecule type" value="Genomic_DNA"/>
</dbReference>
<keyword evidence="11" id="KW-0333">Golgi apparatus</keyword>
<keyword evidence="10 17" id="KW-1133">Transmembrane helix</keyword>
<gene>
    <name evidence="18" type="ORF">BD626DRAFT_479912</name>
</gene>